<dbReference type="SUPFAM" id="SSF47473">
    <property type="entry name" value="EF-hand"/>
    <property type="match status" value="3"/>
</dbReference>
<sequence>MHLSLLLLQVAGSHTAIYEAYYNQIDPNGYGRIEAMDAARFLKKSQLSDVILSKIWDMADPQSRGSLDKSGLFVALKLCALAQTGKDLNMSNLSLELPPPKMGDIPVIPQKAMTNALPVITSVNNGDWSINPTERAKYDQLFDSLQPSNGYISGNKVKGVLMDSKLPLDTLGKIWDLADMDKDGMLDRHEFVVAMHLVYKALEKYAIPSVLPPELMPPNKRKDIIISKTKSPTLIGMAVTISPSSQSQAPPLSNTTTVKSLTGLNAIKTSAQHWVVSAEDQIAAEKLFLQADMDRDGFVSGLEIKDVFLQSGLPHSVLAHIWSLCDICQSGKLNKEQFAIAMWLIKQKLNGVDPPASLTPEMIPPSVRKVGENIVENNNISGYSNPELNMISKDIAELVRERQSMEQDIAQKEADIKIKNGEIKSLQSELDTLAATLKQLGNQKGEAQKRLNDLKAQKTEVDRDLSEVEEKIQKEQKKVDKLRQQAEEQESVLRSQEEELNFKRQELEGLRQEEQQLEQQQNKNRDQLNELTKKLQDTQLEICQAKAKITHLQEQQRQMSDAIALYDSALAAGDVNLVPDTSLQFVPEIEDIEHETTKSAGEANEMKTDATGTSTLNGFGDQDPFALNKAKEAFSAPISDPFGSTFSAQQSNNFTADPFTAFDNTNMAVKQDPFDPFGNGKRAENKTSTTTLNAKDPFGEDPFANLHAPPRPESPTPPRPSQGPTGPLRAAPAPPTPSPTPDPFANANSDPFAQQTIDNNNSFTSSGFADFTNFDSKIYVPEPTANQSTPPRATSKIHVTMAQPRLSDFTEDPFRDYRYEDPFNITDPFADEMTEDLNANEKRRTNKTDPFGFESISAFSNKNISAKIFDNNFSNTFPLAKAKAEKNNASDTSSASKFDVDFGKAFSIDNKNIQDIDFSQAFANVKSRTINLDEAFSTKDAKTTAKHELNIMRISKSNITYNDDKFTNNFGKMWNGNNITNLSEEEQLAWAEKQSIKAEEERLRRKDKEDAELALALELSKQGKSENV</sequence>
<dbReference type="PROSITE" id="PS00018">
    <property type="entry name" value="EF_HAND_1"/>
    <property type="match status" value="2"/>
</dbReference>
<feature type="compositionally biased region" description="Low complexity" evidence="3">
    <location>
        <begin position="722"/>
        <end position="731"/>
    </location>
</feature>
<dbReference type="PANTHER" id="PTHR11216">
    <property type="entry name" value="EH DOMAIN"/>
    <property type="match status" value="1"/>
</dbReference>
<feature type="domain" description="EH" evidence="5">
    <location>
        <begin position="280"/>
        <end position="369"/>
    </location>
</feature>
<protein>
    <submittedName>
        <fullName evidence="7">Epidermal growth factor receptor substrate 15-like 1</fullName>
    </submittedName>
</protein>
<dbReference type="GO" id="GO:0016197">
    <property type="term" value="P:endosomal transport"/>
    <property type="evidence" value="ECO:0007669"/>
    <property type="project" value="TreeGrafter"/>
</dbReference>
<feature type="compositionally biased region" description="Polar residues" evidence="3">
    <location>
        <begin position="746"/>
        <end position="764"/>
    </location>
</feature>
<dbReference type="InterPro" id="IPR011992">
    <property type="entry name" value="EF-hand-dom_pair"/>
</dbReference>
<keyword evidence="4" id="KW-0732">Signal</keyword>
<dbReference type="InterPro" id="IPR000261">
    <property type="entry name" value="EH_dom"/>
</dbReference>
<evidence type="ECO:0000256" key="1">
    <source>
        <dbReference type="ARBA" id="ARBA00022837"/>
    </source>
</evidence>
<feature type="region of interest" description="Disordered" evidence="3">
    <location>
        <begin position="670"/>
        <end position="764"/>
    </location>
</feature>
<keyword evidence="7" id="KW-0675">Receptor</keyword>
<dbReference type="GO" id="GO:0045296">
    <property type="term" value="F:cadherin binding"/>
    <property type="evidence" value="ECO:0007669"/>
    <property type="project" value="TreeGrafter"/>
</dbReference>
<dbReference type="InterPro" id="IPR003903">
    <property type="entry name" value="UIM_dom"/>
</dbReference>
<organism evidence="7 8">
    <name type="scientific">Mycetomoellerius zeteki</name>
    <dbReference type="NCBI Taxonomy" id="64791"/>
    <lineage>
        <taxon>Eukaryota</taxon>
        <taxon>Metazoa</taxon>
        <taxon>Ecdysozoa</taxon>
        <taxon>Arthropoda</taxon>
        <taxon>Hexapoda</taxon>
        <taxon>Insecta</taxon>
        <taxon>Pterygota</taxon>
        <taxon>Neoptera</taxon>
        <taxon>Endopterygota</taxon>
        <taxon>Hymenoptera</taxon>
        <taxon>Apocrita</taxon>
        <taxon>Aculeata</taxon>
        <taxon>Formicoidea</taxon>
        <taxon>Formicidae</taxon>
        <taxon>Myrmicinae</taxon>
        <taxon>Mycetomoellerius</taxon>
    </lineage>
</organism>
<keyword evidence="1" id="KW-0106">Calcium</keyword>
<evidence type="ECO:0000259" key="6">
    <source>
        <dbReference type="PROSITE" id="PS50222"/>
    </source>
</evidence>
<accession>A0A151WGM9</accession>
<proteinExistence type="predicted"/>
<dbReference type="InterPro" id="IPR018247">
    <property type="entry name" value="EF_Hand_1_Ca_BS"/>
</dbReference>
<feature type="signal peptide" evidence="4">
    <location>
        <begin position="1"/>
        <end position="15"/>
    </location>
</feature>
<dbReference type="Pfam" id="PF12763">
    <property type="entry name" value="EH"/>
    <property type="match status" value="3"/>
</dbReference>
<dbReference type="PANTHER" id="PTHR11216:SF176">
    <property type="entry name" value="EPIDERMAL GROWTH FACTOR RECEPTOR PATHWAY SUBSTRATE CLONE 15, ISOFORM A"/>
    <property type="match status" value="1"/>
</dbReference>
<evidence type="ECO:0000313" key="7">
    <source>
        <dbReference type="EMBL" id="KYQ46984.1"/>
    </source>
</evidence>
<feature type="compositionally biased region" description="Pro residues" evidence="3">
    <location>
        <begin position="732"/>
        <end position="742"/>
    </location>
</feature>
<feature type="coiled-coil region" evidence="2">
    <location>
        <begin position="388"/>
        <end position="541"/>
    </location>
</feature>
<feature type="domain" description="EH" evidence="5">
    <location>
        <begin position="134"/>
        <end position="222"/>
    </location>
</feature>
<dbReference type="PROSITE" id="PS50222">
    <property type="entry name" value="EF_HAND_2"/>
    <property type="match status" value="2"/>
</dbReference>
<evidence type="ECO:0000313" key="8">
    <source>
        <dbReference type="Proteomes" id="UP000075809"/>
    </source>
</evidence>
<dbReference type="InterPro" id="IPR002048">
    <property type="entry name" value="EF_hand_dom"/>
</dbReference>
<dbReference type="CDD" id="cd00052">
    <property type="entry name" value="EH"/>
    <property type="match status" value="3"/>
</dbReference>
<dbReference type="AlphaFoldDB" id="A0A151WGM9"/>
<keyword evidence="2" id="KW-0175">Coiled coil</keyword>
<dbReference type="FunFam" id="1.10.238.10:FF:000271">
    <property type="entry name" value="Epidermal growth factor receptor substrate 15 homolog"/>
    <property type="match status" value="1"/>
</dbReference>
<feature type="compositionally biased region" description="Pro residues" evidence="3">
    <location>
        <begin position="709"/>
        <end position="721"/>
    </location>
</feature>
<dbReference type="GO" id="GO:0005509">
    <property type="term" value="F:calcium ion binding"/>
    <property type="evidence" value="ECO:0007669"/>
    <property type="project" value="InterPro"/>
</dbReference>
<evidence type="ECO:0000256" key="4">
    <source>
        <dbReference type="SAM" id="SignalP"/>
    </source>
</evidence>
<dbReference type="Gene3D" id="1.10.287.1490">
    <property type="match status" value="1"/>
</dbReference>
<keyword evidence="8" id="KW-1185">Reference proteome</keyword>
<feature type="domain" description="EF-hand" evidence="6">
    <location>
        <begin position="166"/>
        <end position="201"/>
    </location>
</feature>
<dbReference type="EMBL" id="KQ983161">
    <property type="protein sequence ID" value="KYQ46984.1"/>
    <property type="molecule type" value="Genomic_DNA"/>
</dbReference>
<dbReference type="SMART" id="SM00027">
    <property type="entry name" value="EH"/>
    <property type="match status" value="3"/>
</dbReference>
<evidence type="ECO:0000256" key="2">
    <source>
        <dbReference type="SAM" id="Coils"/>
    </source>
</evidence>
<dbReference type="GO" id="GO:0030132">
    <property type="term" value="C:clathrin coat of coated pit"/>
    <property type="evidence" value="ECO:0007669"/>
    <property type="project" value="TreeGrafter"/>
</dbReference>
<dbReference type="SMART" id="SM00726">
    <property type="entry name" value="UIM"/>
    <property type="match status" value="2"/>
</dbReference>
<dbReference type="Proteomes" id="UP000075809">
    <property type="component" value="Unassembled WGS sequence"/>
</dbReference>
<feature type="domain" description="EF-hand" evidence="6">
    <location>
        <begin position="279"/>
        <end position="314"/>
    </location>
</feature>
<dbReference type="STRING" id="64791.A0A151WGM9"/>
<dbReference type="PROSITE" id="PS50031">
    <property type="entry name" value="EH"/>
    <property type="match status" value="3"/>
</dbReference>
<dbReference type="GO" id="GO:0006897">
    <property type="term" value="P:endocytosis"/>
    <property type="evidence" value="ECO:0007669"/>
    <property type="project" value="TreeGrafter"/>
</dbReference>
<name>A0A151WGM9_9HYME</name>
<evidence type="ECO:0000256" key="3">
    <source>
        <dbReference type="SAM" id="MobiDB-lite"/>
    </source>
</evidence>
<feature type="chain" id="PRO_5013334660" evidence="4">
    <location>
        <begin position="16"/>
        <end position="1028"/>
    </location>
</feature>
<feature type="domain" description="EH" evidence="5">
    <location>
        <begin position="14"/>
        <end position="99"/>
    </location>
</feature>
<dbReference type="SMART" id="SM00054">
    <property type="entry name" value="EFh"/>
    <property type="match status" value="3"/>
</dbReference>
<evidence type="ECO:0000259" key="5">
    <source>
        <dbReference type="PROSITE" id="PS50031"/>
    </source>
</evidence>
<gene>
    <name evidence="7" type="ORF">ALC60_13996</name>
</gene>
<dbReference type="PROSITE" id="PS50330">
    <property type="entry name" value="UIM"/>
    <property type="match status" value="1"/>
</dbReference>
<dbReference type="SUPFAM" id="SSF57997">
    <property type="entry name" value="Tropomyosin"/>
    <property type="match status" value="1"/>
</dbReference>
<dbReference type="Gene3D" id="1.10.238.10">
    <property type="entry name" value="EF-hand"/>
    <property type="match status" value="3"/>
</dbReference>
<reference evidence="7 8" key="1">
    <citation type="submission" date="2015-09" db="EMBL/GenBank/DDBJ databases">
        <title>Trachymyrmex zeteki WGS genome.</title>
        <authorList>
            <person name="Nygaard S."/>
            <person name="Hu H."/>
            <person name="Boomsma J."/>
            <person name="Zhang G."/>
        </authorList>
    </citation>
    <scope>NUCLEOTIDE SEQUENCE [LARGE SCALE GENOMIC DNA]</scope>
    <source>
        <strain evidence="7">Tzet28-1</strain>
        <tissue evidence="7">Whole body</tissue>
    </source>
</reference>